<gene>
    <name evidence="1" type="ORF">Q6348_03780</name>
</gene>
<organism evidence="1 2">
    <name type="scientific">Actinotalea lenta</name>
    <dbReference type="NCBI Taxonomy" id="3064654"/>
    <lineage>
        <taxon>Bacteria</taxon>
        <taxon>Bacillati</taxon>
        <taxon>Actinomycetota</taxon>
        <taxon>Actinomycetes</taxon>
        <taxon>Micrococcales</taxon>
        <taxon>Cellulomonadaceae</taxon>
        <taxon>Actinotalea</taxon>
    </lineage>
</organism>
<dbReference type="PANTHER" id="PTHR41913">
    <property type="entry name" value="DUF1684 DOMAIN-CONTAINING PROTEIN"/>
    <property type="match status" value="1"/>
</dbReference>
<comment type="caution">
    <text evidence="1">The sequence shown here is derived from an EMBL/GenBank/DDBJ whole genome shotgun (WGS) entry which is preliminary data.</text>
</comment>
<evidence type="ECO:0000313" key="1">
    <source>
        <dbReference type="EMBL" id="MDO8106312.1"/>
    </source>
</evidence>
<dbReference type="PANTHER" id="PTHR41913:SF1">
    <property type="entry name" value="DUF1684 DOMAIN-CONTAINING PROTEIN"/>
    <property type="match status" value="1"/>
</dbReference>
<protein>
    <submittedName>
        <fullName evidence="1">DUF1684 domain-containing protein</fullName>
    </submittedName>
</protein>
<sequence>MDALSLLDWRRSVASLYAEVRATAEPADGHALWCAGRETLLRDHPQSPVPTAARAEFRLRTWPYDPAYRFVVPVLATADEVRSVSTPTDGLVSQDRVGRVQLGDLGGLDVWWLAVYGGGVFVPLRDATSGDTTYGGGRYVLDTAKGADLGGGRRDLVIDLNFAYPPSCAYDPAWVCPLPGAGNRLDAAVPVGEQVQS</sequence>
<reference evidence="1 2" key="1">
    <citation type="submission" date="2023-07" db="EMBL/GenBank/DDBJ databases">
        <title>Description of novel actinomycetes strains, isolated from tidal flat sediment.</title>
        <authorList>
            <person name="Lu C."/>
        </authorList>
    </citation>
    <scope>NUCLEOTIDE SEQUENCE [LARGE SCALE GENOMIC DNA]</scope>
    <source>
        <strain evidence="1 2">SYSU T00b441</strain>
    </source>
</reference>
<dbReference type="InterPro" id="IPR012467">
    <property type="entry name" value="DUF1684"/>
</dbReference>
<dbReference type="EMBL" id="JAUQYP010000001">
    <property type="protein sequence ID" value="MDO8106312.1"/>
    <property type="molecule type" value="Genomic_DNA"/>
</dbReference>
<dbReference type="RefSeq" id="WP_304599985.1">
    <property type="nucleotide sequence ID" value="NZ_JAUQYP010000001.1"/>
</dbReference>
<name>A0ABT9D663_9CELL</name>
<evidence type="ECO:0000313" key="2">
    <source>
        <dbReference type="Proteomes" id="UP001232536"/>
    </source>
</evidence>
<dbReference type="Pfam" id="PF07920">
    <property type="entry name" value="DUF1684"/>
    <property type="match status" value="1"/>
</dbReference>
<dbReference type="Proteomes" id="UP001232536">
    <property type="component" value="Unassembled WGS sequence"/>
</dbReference>
<accession>A0ABT9D663</accession>
<keyword evidence="2" id="KW-1185">Reference proteome</keyword>
<proteinExistence type="predicted"/>